<sequence>MKKIFKILAIVMVLAVQSSCEKHVVELDAEPISDETTQIQLFYMVPLASGTANSINKVELNGKLLTNETTPLNTFNFLPSGAVNKFFATETGSVNLKLYRGAVTDMTLAYDKDVNLLPGKQALFIHDFDEPPVILPHPMPMPSVTTENTATTAWVRFINLMYESAGVPTDLTIQYQWQYTTDNETGAKSEWFDLGEPVAFGEATGWEPVTVNKTVEQSSGSARIDYRIRLIGADGSDQGSLQIRNSAGNMVDYSDWWNAFIGRAYNHVFAGYRDAASLGVGIRQSTAL</sequence>
<evidence type="ECO:0000313" key="1">
    <source>
        <dbReference type="EMBL" id="MFB5945314.1"/>
    </source>
</evidence>
<keyword evidence="2" id="KW-1185">Reference proteome</keyword>
<dbReference type="Proteomes" id="UP001580928">
    <property type="component" value="Unassembled WGS sequence"/>
</dbReference>
<evidence type="ECO:0000313" key="2">
    <source>
        <dbReference type="Proteomes" id="UP001580928"/>
    </source>
</evidence>
<dbReference type="RefSeq" id="WP_375556855.1">
    <property type="nucleotide sequence ID" value="NZ_JBBVGT010000002.1"/>
</dbReference>
<protein>
    <submittedName>
        <fullName evidence="1">Uncharacterized protein</fullName>
    </submittedName>
</protein>
<gene>
    <name evidence="1" type="ORF">WKR92_05690</name>
</gene>
<accession>A0ABV5CCN3</accession>
<organism evidence="1 2">
    <name type="scientific">Albibacterium profundi</name>
    <dbReference type="NCBI Taxonomy" id="3134906"/>
    <lineage>
        <taxon>Bacteria</taxon>
        <taxon>Pseudomonadati</taxon>
        <taxon>Bacteroidota</taxon>
        <taxon>Sphingobacteriia</taxon>
        <taxon>Sphingobacteriales</taxon>
        <taxon>Sphingobacteriaceae</taxon>
        <taxon>Albibacterium</taxon>
    </lineage>
</organism>
<proteinExistence type="predicted"/>
<name>A0ABV5CCN3_9SPHI</name>
<dbReference type="EMBL" id="JBBVGT010000002">
    <property type="protein sequence ID" value="MFB5945314.1"/>
    <property type="molecule type" value="Genomic_DNA"/>
</dbReference>
<reference evidence="1 2" key="1">
    <citation type="submission" date="2024-04" db="EMBL/GenBank/DDBJ databases">
        <title>Albibacterium profundi sp. nov., isolated from sediment of the Challenger Deep of Mariana Trench.</title>
        <authorList>
            <person name="Wang Y."/>
        </authorList>
    </citation>
    <scope>NUCLEOTIDE SEQUENCE [LARGE SCALE GENOMIC DNA]</scope>
    <source>
        <strain evidence="1 2">RHL897</strain>
    </source>
</reference>
<comment type="caution">
    <text evidence="1">The sequence shown here is derived from an EMBL/GenBank/DDBJ whole genome shotgun (WGS) entry which is preliminary data.</text>
</comment>